<comment type="caution">
    <text evidence="3">The sequence shown here is derived from an EMBL/GenBank/DDBJ whole genome shotgun (WGS) entry which is preliminary data.</text>
</comment>
<keyword evidence="1" id="KW-1133">Transmembrane helix</keyword>
<evidence type="ECO:0000256" key="1">
    <source>
        <dbReference type="SAM" id="Phobius"/>
    </source>
</evidence>
<proteinExistence type="predicted"/>
<evidence type="ECO:0000256" key="2">
    <source>
        <dbReference type="SAM" id="SignalP"/>
    </source>
</evidence>
<name>A0A2H0ULC1_9BACT</name>
<protein>
    <recommendedName>
        <fullName evidence="5">TrbC/VIRB2 family protein</fullName>
    </recommendedName>
</protein>
<organism evidence="3 4">
    <name type="scientific">Candidatus Harrisonbacteria bacterium CG10_big_fil_rev_8_21_14_0_10_49_15</name>
    <dbReference type="NCBI Taxonomy" id="1974587"/>
    <lineage>
        <taxon>Bacteria</taxon>
        <taxon>Candidatus Harrisoniibacteriota</taxon>
    </lineage>
</organism>
<accession>A0A2H0ULC1</accession>
<dbReference type="Proteomes" id="UP000229526">
    <property type="component" value="Unassembled WGS sequence"/>
</dbReference>
<gene>
    <name evidence="3" type="ORF">COU11_01845</name>
</gene>
<keyword evidence="2" id="KW-0732">Signal</keyword>
<dbReference type="EMBL" id="PFBD01000017">
    <property type="protein sequence ID" value="PIR87198.1"/>
    <property type="molecule type" value="Genomic_DNA"/>
</dbReference>
<dbReference type="AlphaFoldDB" id="A0A2H0ULC1"/>
<evidence type="ECO:0008006" key="5">
    <source>
        <dbReference type="Google" id="ProtNLM"/>
    </source>
</evidence>
<evidence type="ECO:0000313" key="3">
    <source>
        <dbReference type="EMBL" id="PIR87198.1"/>
    </source>
</evidence>
<sequence>MKKFKKIFAHLALIPMSLAASTTEVNLQDVNPLGAGVGLPELIKKIFDGLSVLLIAIVPIMIIIGAFQMMFSAGDPVKFAKGQKTIVYAVIGLAVLLLSQGIVAIVERILLSGV</sequence>
<keyword evidence="1" id="KW-0812">Transmembrane</keyword>
<feature type="transmembrane region" description="Helical" evidence="1">
    <location>
        <begin position="85"/>
        <end position="106"/>
    </location>
</feature>
<feature type="transmembrane region" description="Helical" evidence="1">
    <location>
        <begin position="50"/>
        <end position="73"/>
    </location>
</feature>
<keyword evidence="1" id="KW-0472">Membrane</keyword>
<dbReference type="Pfam" id="PF18895">
    <property type="entry name" value="T4SS_pilin"/>
    <property type="match status" value="1"/>
</dbReference>
<feature type="chain" id="PRO_5013755915" description="TrbC/VIRB2 family protein" evidence="2">
    <location>
        <begin position="23"/>
        <end position="114"/>
    </location>
</feature>
<reference evidence="4" key="1">
    <citation type="submission" date="2017-09" db="EMBL/GenBank/DDBJ databases">
        <title>Depth-based differentiation of microbial function through sediment-hosted aquifers and enrichment of novel symbionts in the deep terrestrial subsurface.</title>
        <authorList>
            <person name="Probst A.J."/>
            <person name="Ladd B."/>
            <person name="Jarett J.K."/>
            <person name="Geller-Mcgrath D.E."/>
            <person name="Sieber C.M.K."/>
            <person name="Emerson J.B."/>
            <person name="Anantharaman K."/>
            <person name="Thomas B.C."/>
            <person name="Malmstrom R."/>
            <person name="Stieglmeier M."/>
            <person name="Klingl A."/>
            <person name="Woyke T."/>
            <person name="Ryan C.M."/>
            <person name="Banfield J.F."/>
        </authorList>
    </citation>
    <scope>NUCLEOTIDE SEQUENCE [LARGE SCALE GENOMIC DNA]</scope>
</reference>
<dbReference type="InterPro" id="IPR043993">
    <property type="entry name" value="T4SS_pilin"/>
</dbReference>
<feature type="signal peptide" evidence="2">
    <location>
        <begin position="1"/>
        <end position="22"/>
    </location>
</feature>
<evidence type="ECO:0000313" key="4">
    <source>
        <dbReference type="Proteomes" id="UP000229526"/>
    </source>
</evidence>